<dbReference type="EMBL" id="BBRZ01000066">
    <property type="protein sequence ID" value="GAM57852.1"/>
    <property type="molecule type" value="Genomic_DNA"/>
</dbReference>
<sequence length="42" mass="4432">MLNGKGAVPAYDFDAKVTGVKVGPLLKDVADNEMLEGRVISL</sequence>
<name>A0A0B8NZV4_9VIBR</name>
<protein>
    <submittedName>
        <fullName evidence="1">Uncharacterized protein</fullName>
    </submittedName>
</protein>
<evidence type="ECO:0000313" key="1">
    <source>
        <dbReference type="EMBL" id="GAM57852.1"/>
    </source>
</evidence>
<accession>A0A0B8NZV4</accession>
<reference evidence="1 2" key="1">
    <citation type="submission" date="2015-01" db="EMBL/GenBank/DDBJ databases">
        <title>Vibrio sp. C1 JCM 19231 whole genome shotgun sequence.</title>
        <authorList>
            <person name="Sawabe T."/>
            <person name="Meirelles P."/>
            <person name="Feng G."/>
            <person name="Sayaka M."/>
            <person name="Hattori M."/>
            <person name="Ohkuma M."/>
        </authorList>
    </citation>
    <scope>NUCLEOTIDE SEQUENCE [LARGE SCALE GENOMIC DNA]</scope>
    <source>
        <strain evidence="2">JCM 19231</strain>
    </source>
</reference>
<comment type="caution">
    <text evidence="1">The sequence shown here is derived from an EMBL/GenBank/DDBJ whole genome shotgun (WGS) entry which is preliminary data.</text>
</comment>
<organism evidence="1 2">
    <name type="scientific">Vibrio ishigakensis</name>
    <dbReference type="NCBI Taxonomy" id="1481914"/>
    <lineage>
        <taxon>Bacteria</taxon>
        <taxon>Pseudomonadati</taxon>
        <taxon>Pseudomonadota</taxon>
        <taxon>Gammaproteobacteria</taxon>
        <taxon>Vibrionales</taxon>
        <taxon>Vibrionaceae</taxon>
        <taxon>Vibrio</taxon>
    </lineage>
</organism>
<gene>
    <name evidence="1" type="ORF">JCM19231_4117</name>
</gene>
<evidence type="ECO:0000313" key="2">
    <source>
        <dbReference type="Proteomes" id="UP000031671"/>
    </source>
</evidence>
<proteinExistence type="predicted"/>
<dbReference type="AlphaFoldDB" id="A0A0B8NZV4"/>
<dbReference type="Proteomes" id="UP000031671">
    <property type="component" value="Unassembled WGS sequence"/>
</dbReference>
<reference evidence="1 2" key="2">
    <citation type="submission" date="2015-01" db="EMBL/GenBank/DDBJ databases">
        <authorList>
            <consortium name="NBRP consortium"/>
            <person name="Sawabe T."/>
            <person name="Meirelles P."/>
            <person name="Feng G."/>
            <person name="Sayaka M."/>
            <person name="Hattori M."/>
            <person name="Ohkuma M."/>
        </authorList>
    </citation>
    <scope>NUCLEOTIDE SEQUENCE [LARGE SCALE GENOMIC DNA]</scope>
    <source>
        <strain evidence="2">JCM 19231</strain>
    </source>
</reference>
<keyword evidence="2" id="KW-1185">Reference proteome</keyword>